<dbReference type="InterPro" id="IPR031856">
    <property type="entry name" value="YdaS_toxin-like"/>
</dbReference>
<dbReference type="PROSITE" id="PS51257">
    <property type="entry name" value="PROKAR_LIPOPROTEIN"/>
    <property type="match status" value="1"/>
</dbReference>
<dbReference type="SUPFAM" id="SSF47413">
    <property type="entry name" value="lambda repressor-like DNA-binding domains"/>
    <property type="match status" value="1"/>
</dbReference>
<dbReference type="PROSITE" id="PS50943">
    <property type="entry name" value="HTH_CROC1"/>
    <property type="match status" value="1"/>
</dbReference>
<sequence>MKTALEKVIEICGSQTALAIACNVSQQSVNKWLNGGGISAKYINKIVKATNGQVTAEELLNELEETD</sequence>
<dbReference type="CDD" id="cd00093">
    <property type="entry name" value="HTH_XRE"/>
    <property type="match status" value="1"/>
</dbReference>
<name>A0A2M8RTD0_9PAST</name>
<keyword evidence="3" id="KW-1185">Reference proteome</keyword>
<dbReference type="InterPro" id="IPR001387">
    <property type="entry name" value="Cro/C1-type_HTH"/>
</dbReference>
<dbReference type="OrthoDB" id="5682908at2"/>
<accession>A0A2M8RTD0</accession>
<reference evidence="2 3" key="1">
    <citation type="submission" date="2017-11" db="EMBL/GenBank/DDBJ databases">
        <title>Reclassification of Bisgaard taxon 5 as Caviibacterium pharyngocola gen. nov., sp. nov.</title>
        <authorList>
            <person name="Christensen H."/>
        </authorList>
    </citation>
    <scope>NUCLEOTIDE SEQUENCE [LARGE SCALE GENOMIC DNA]</scope>
    <source>
        <strain evidence="2 3">7_3</strain>
    </source>
</reference>
<evidence type="ECO:0000313" key="3">
    <source>
        <dbReference type="Proteomes" id="UP000230282"/>
    </source>
</evidence>
<dbReference type="Pfam" id="PF15943">
    <property type="entry name" value="YdaS_toxin"/>
    <property type="match status" value="1"/>
</dbReference>
<dbReference type="EMBL" id="PHGZ01000028">
    <property type="protein sequence ID" value="PJG82145.1"/>
    <property type="molecule type" value="Genomic_DNA"/>
</dbReference>
<protein>
    <submittedName>
        <fullName evidence="2">Toxin-antitoxin system antitoxin</fullName>
    </submittedName>
</protein>
<proteinExistence type="predicted"/>
<gene>
    <name evidence="2" type="ORF">CVP04_10845</name>
</gene>
<evidence type="ECO:0000313" key="2">
    <source>
        <dbReference type="EMBL" id="PJG82145.1"/>
    </source>
</evidence>
<dbReference type="GO" id="GO:0003677">
    <property type="term" value="F:DNA binding"/>
    <property type="evidence" value="ECO:0007669"/>
    <property type="project" value="InterPro"/>
</dbReference>
<feature type="domain" description="HTH cro/C1-type" evidence="1">
    <location>
        <begin position="14"/>
        <end position="59"/>
    </location>
</feature>
<comment type="caution">
    <text evidence="2">The sequence shown here is derived from an EMBL/GenBank/DDBJ whole genome shotgun (WGS) entry which is preliminary data.</text>
</comment>
<dbReference type="Proteomes" id="UP000230282">
    <property type="component" value="Unassembled WGS sequence"/>
</dbReference>
<dbReference type="InterPro" id="IPR010982">
    <property type="entry name" value="Lambda_DNA-bd_dom_sf"/>
</dbReference>
<evidence type="ECO:0000259" key="1">
    <source>
        <dbReference type="PROSITE" id="PS50943"/>
    </source>
</evidence>
<dbReference type="Gene3D" id="1.10.260.40">
    <property type="entry name" value="lambda repressor-like DNA-binding domains"/>
    <property type="match status" value="1"/>
</dbReference>
<dbReference type="AlphaFoldDB" id="A0A2M8RTD0"/>
<dbReference type="RefSeq" id="WP_100297532.1">
    <property type="nucleotide sequence ID" value="NZ_PHGZ01000028.1"/>
</dbReference>
<organism evidence="2 3">
    <name type="scientific">Caviibacterium pharyngocola</name>
    <dbReference type="NCBI Taxonomy" id="28159"/>
    <lineage>
        <taxon>Bacteria</taxon>
        <taxon>Pseudomonadati</taxon>
        <taxon>Pseudomonadota</taxon>
        <taxon>Gammaproteobacteria</taxon>
        <taxon>Pasteurellales</taxon>
        <taxon>Pasteurellaceae</taxon>
        <taxon>Caviibacterium</taxon>
    </lineage>
</organism>